<dbReference type="InterPro" id="IPR018499">
    <property type="entry name" value="Tetraspanin/Peripherin"/>
</dbReference>
<evidence type="ECO:0000313" key="7">
    <source>
        <dbReference type="EMBL" id="KAJ8975795.1"/>
    </source>
</evidence>
<reference evidence="7" key="1">
    <citation type="journal article" date="2023" name="Insect Mol. Biol.">
        <title>Genome sequencing provides insights into the evolution of gene families encoding plant cell wall-degrading enzymes in longhorned beetles.</title>
        <authorList>
            <person name="Shin N.R."/>
            <person name="Okamura Y."/>
            <person name="Kirsch R."/>
            <person name="Pauchet Y."/>
        </authorList>
    </citation>
    <scope>NUCLEOTIDE SEQUENCE</scope>
    <source>
        <strain evidence="7">MMC_N1</strain>
    </source>
</reference>
<evidence type="ECO:0000313" key="8">
    <source>
        <dbReference type="Proteomes" id="UP001162164"/>
    </source>
</evidence>
<comment type="caution">
    <text evidence="7">The sequence shown here is derived from an EMBL/GenBank/DDBJ whole genome shotgun (WGS) entry which is preliminary data.</text>
</comment>
<dbReference type="CDD" id="cd03127">
    <property type="entry name" value="tetraspanin_LEL"/>
    <property type="match status" value="1"/>
</dbReference>
<evidence type="ECO:0000256" key="4">
    <source>
        <dbReference type="ARBA" id="ARBA00022989"/>
    </source>
</evidence>
<sequence>MGFGEGCVKFFVSGANFTFALAGLGLIILGVLYKLDLNDYTSAIPEDYQNAGLAPTLTIAIGSIIFVIAFFGCCGAIRESPCLLTTYAVILLIIFLLQVALGVFAFLQIKDKATFEEKVQQTLTKIFNQYYTDKTNSSRDVVNLMQQELECCGTTGPSFWINLPATVPDSCKDSNDSNSYFEDGCVDEFFNFLYRSVQIIGITVLAISVTEIIVSIFSLCLANTIKNRERRFRY</sequence>
<dbReference type="Gene3D" id="1.10.1450.10">
    <property type="entry name" value="Tetraspanin"/>
    <property type="match status" value="1"/>
</dbReference>
<dbReference type="InterPro" id="IPR000301">
    <property type="entry name" value="Tetraspanin_animals"/>
</dbReference>
<feature type="transmembrane region" description="Helical" evidence="6">
    <location>
        <begin position="12"/>
        <end position="33"/>
    </location>
</feature>
<feature type="transmembrane region" description="Helical" evidence="6">
    <location>
        <begin position="199"/>
        <end position="225"/>
    </location>
</feature>
<evidence type="ECO:0000256" key="3">
    <source>
        <dbReference type="ARBA" id="ARBA00022692"/>
    </source>
</evidence>
<protein>
    <recommendedName>
        <fullName evidence="6">Tetraspanin</fullName>
    </recommendedName>
</protein>
<dbReference type="InterPro" id="IPR008952">
    <property type="entry name" value="Tetraspanin_EC2_sf"/>
</dbReference>
<name>A0ABQ9JCW5_9CUCU</name>
<feature type="transmembrane region" description="Helical" evidence="6">
    <location>
        <begin position="53"/>
        <end position="77"/>
    </location>
</feature>
<dbReference type="PANTHER" id="PTHR19282:SF521">
    <property type="entry name" value="IP01817P-RELATED"/>
    <property type="match status" value="1"/>
</dbReference>
<comment type="subcellular location">
    <subcellularLocation>
        <location evidence="1 6">Membrane</location>
        <topology evidence="1 6">Multi-pass membrane protein</topology>
    </subcellularLocation>
</comment>
<dbReference type="EMBL" id="JAPWTJ010000765">
    <property type="protein sequence ID" value="KAJ8975795.1"/>
    <property type="molecule type" value="Genomic_DNA"/>
</dbReference>
<keyword evidence="8" id="KW-1185">Reference proteome</keyword>
<comment type="similarity">
    <text evidence="2 6">Belongs to the tetraspanin (TM4SF) family.</text>
</comment>
<accession>A0ABQ9JCW5</accession>
<dbReference type="SUPFAM" id="SSF48652">
    <property type="entry name" value="Tetraspanin"/>
    <property type="match status" value="1"/>
</dbReference>
<evidence type="ECO:0000256" key="5">
    <source>
        <dbReference type="ARBA" id="ARBA00023136"/>
    </source>
</evidence>
<feature type="transmembrane region" description="Helical" evidence="6">
    <location>
        <begin position="84"/>
        <end position="107"/>
    </location>
</feature>
<dbReference type="Pfam" id="PF00335">
    <property type="entry name" value="Tetraspanin"/>
    <property type="match status" value="1"/>
</dbReference>
<dbReference type="PROSITE" id="PS00421">
    <property type="entry name" value="TM4_1"/>
    <property type="match status" value="1"/>
</dbReference>
<keyword evidence="3 6" id="KW-0812">Transmembrane</keyword>
<dbReference type="PIRSF" id="PIRSF002419">
    <property type="entry name" value="Tetraspanin"/>
    <property type="match status" value="1"/>
</dbReference>
<dbReference type="Proteomes" id="UP001162164">
    <property type="component" value="Unassembled WGS sequence"/>
</dbReference>
<keyword evidence="4 6" id="KW-1133">Transmembrane helix</keyword>
<evidence type="ECO:0000256" key="2">
    <source>
        <dbReference type="ARBA" id="ARBA00006840"/>
    </source>
</evidence>
<dbReference type="PRINTS" id="PR00259">
    <property type="entry name" value="TMFOUR"/>
</dbReference>
<evidence type="ECO:0000256" key="6">
    <source>
        <dbReference type="RuleBase" id="RU361218"/>
    </source>
</evidence>
<gene>
    <name evidence="7" type="ORF">NQ317_005177</name>
</gene>
<keyword evidence="5 6" id="KW-0472">Membrane</keyword>
<proteinExistence type="inferred from homology"/>
<dbReference type="PANTHER" id="PTHR19282">
    <property type="entry name" value="TETRASPANIN"/>
    <property type="match status" value="1"/>
</dbReference>
<organism evidence="7 8">
    <name type="scientific">Molorchus minor</name>
    <dbReference type="NCBI Taxonomy" id="1323400"/>
    <lineage>
        <taxon>Eukaryota</taxon>
        <taxon>Metazoa</taxon>
        <taxon>Ecdysozoa</taxon>
        <taxon>Arthropoda</taxon>
        <taxon>Hexapoda</taxon>
        <taxon>Insecta</taxon>
        <taxon>Pterygota</taxon>
        <taxon>Neoptera</taxon>
        <taxon>Endopterygota</taxon>
        <taxon>Coleoptera</taxon>
        <taxon>Polyphaga</taxon>
        <taxon>Cucujiformia</taxon>
        <taxon>Chrysomeloidea</taxon>
        <taxon>Cerambycidae</taxon>
        <taxon>Lamiinae</taxon>
        <taxon>Monochamini</taxon>
        <taxon>Molorchus</taxon>
    </lineage>
</organism>
<dbReference type="InterPro" id="IPR018503">
    <property type="entry name" value="Tetraspanin_CS"/>
</dbReference>
<evidence type="ECO:0000256" key="1">
    <source>
        <dbReference type="ARBA" id="ARBA00004141"/>
    </source>
</evidence>